<dbReference type="Proteomes" id="UP000503449">
    <property type="component" value="Segment"/>
</dbReference>
<accession>A0A6M3VYI2</accession>
<dbReference type="EMBL" id="MN876841">
    <property type="protein sequence ID" value="QJF12302.1"/>
    <property type="molecule type" value="Genomic_DNA"/>
</dbReference>
<evidence type="ECO:0000313" key="2">
    <source>
        <dbReference type="Proteomes" id="UP000503449"/>
    </source>
</evidence>
<sequence>MKIFTFCGNCKYLDELDFDYVIVDKTYNDITPEQVEKYKDKIIWNETNSNDRQTRIAKNILKALEIAKNLNDDKFAILDSDIIMPRVRQILAISLILTPCYPLYYDWADEIRPFCSGTNYIFSKQHINILENVFLQFINNRDKITEKVDIFVHDRIPHLNAFIPPVSHYIKGEKVTYTIGNLNLIRKHIPELVLVF</sequence>
<proteinExistence type="predicted"/>
<evidence type="ECO:0000313" key="1">
    <source>
        <dbReference type="EMBL" id="QJF12302.1"/>
    </source>
</evidence>
<organism evidence="1 2">
    <name type="scientific">Saccharolobus solfataricus rod-shaped virus 1</name>
    <name type="common">SSRV1</name>
    <dbReference type="NCBI Taxonomy" id="2730619"/>
    <lineage>
        <taxon>Viruses</taxon>
        <taxon>Adnaviria</taxon>
        <taxon>Zilligvirae</taxon>
        <taxon>Taleaviricota</taxon>
        <taxon>Tokiviricetes</taxon>
        <taxon>Ligamenvirales</taxon>
        <taxon>Rudiviridae</taxon>
        <taxon>Hoswirudivirus</taxon>
        <taxon>Hoswirudivirus saccharolobi</taxon>
        <taxon>Hoswirudivirus SSRV1</taxon>
    </lineage>
</organism>
<protein>
    <submittedName>
        <fullName evidence="1">Uncharacterized protein</fullName>
    </submittedName>
</protein>
<reference evidence="1 2" key="1">
    <citation type="journal article" date="2020" name="ISME J.">
        <title>New virus isolates from Italian hydrothermal environments underscore the biogeographic pattern in archaeal virus communities.</title>
        <authorList>
            <person name="Baquero D.P."/>
            <person name="Contursi P."/>
            <person name="Piochi M."/>
            <person name="Bartolucci S."/>
            <person name="Liu Y."/>
            <person name="Cvirkaite-Krupovic V."/>
            <person name="Prangishvili D."/>
            <person name="Krupovic M."/>
        </authorList>
    </citation>
    <scope>NUCLEOTIDE SEQUENCE [LARGE SCALE GENOMIC DNA]</scope>
    <source>
        <strain evidence="1">149</strain>
    </source>
</reference>
<gene>
    <name evidence="1" type="ORF">SSRV1_gp26</name>
</gene>
<name>A0A6M3VYI2_SSRV1</name>
<dbReference type="SUPFAM" id="SSF53448">
    <property type="entry name" value="Nucleotide-diphospho-sugar transferases"/>
    <property type="match status" value="1"/>
</dbReference>
<keyword evidence="2" id="KW-1185">Reference proteome</keyword>
<organismHost>
    <name type="scientific">Saccharolobus solfataricus</name>
    <name type="common">Sulfolobus solfataricus</name>
    <dbReference type="NCBI Taxonomy" id="2287"/>
</organismHost>
<dbReference type="InterPro" id="IPR029044">
    <property type="entry name" value="Nucleotide-diphossugar_trans"/>
</dbReference>